<evidence type="ECO:0000313" key="6">
    <source>
        <dbReference type="EMBL" id="ACY15837.1"/>
    </source>
</evidence>
<feature type="compositionally biased region" description="Low complexity" evidence="2">
    <location>
        <begin position="420"/>
        <end position="441"/>
    </location>
</feature>
<dbReference type="KEGG" id="hoh:Hoch_3335"/>
<dbReference type="EMBL" id="CP001804">
    <property type="protein sequence ID" value="ACY15837.1"/>
    <property type="molecule type" value="Genomic_DNA"/>
</dbReference>
<proteinExistence type="predicted"/>
<evidence type="ECO:0000256" key="3">
    <source>
        <dbReference type="SAM" id="Phobius"/>
    </source>
</evidence>
<name>D0LUZ6_HALO1</name>
<accession>D0LUZ6</accession>
<gene>
    <name evidence="6" type="ordered locus">Hoch_3335</name>
</gene>
<dbReference type="AlphaFoldDB" id="D0LUZ6"/>
<evidence type="ECO:0000256" key="1">
    <source>
        <dbReference type="ARBA" id="ARBA00022729"/>
    </source>
</evidence>
<feature type="signal peptide" evidence="4">
    <location>
        <begin position="1"/>
        <end position="23"/>
    </location>
</feature>
<sequence>MRYRELLLAVASVLCASASHAYADGVFRKGPYLQNLSRSSVTLMWETRRGCTGEIAIGEGADARTLPVTPAGADDGIYEIVVSGLETGRRYRYTVSCDDESVAGEFATAPAPGMPIAFVVFGDSRSNASAHRNVIEQIRREVPDFLLGTGDMVDDGSKERQWQEFFDIEGELLRENVFYPAVGNHDRQGRGRTADSYRKYFSLPENSREPERYYAFTYASARFLVLDSNAYSFSLTDQTDWLERELQAARLDPDIEHIFVTMHHPPYSVALHGGQKELRERWTPLFERYRVTAVFSGHDHVYTRAQNGSVRYFVTGGAGAPVYPKARRPSPVDVNAVQYFERVHHYLRVQVIGRFVEISAVRVDGTLIETVSWETAPRLDAAPEPKAAPERETVAAAEVPESLAVEPGQAVGGARAGPESTAGPASAADSGASPHSAAVSPAPAAESGVSMLGKLGAIMMVFASGVLIWALRS</sequence>
<keyword evidence="7" id="KW-1185">Reference proteome</keyword>
<dbReference type="Proteomes" id="UP000001880">
    <property type="component" value="Chromosome"/>
</dbReference>
<dbReference type="RefSeq" id="WP_012828437.1">
    <property type="nucleotide sequence ID" value="NC_013440.1"/>
</dbReference>
<evidence type="ECO:0000256" key="2">
    <source>
        <dbReference type="SAM" id="MobiDB-lite"/>
    </source>
</evidence>
<dbReference type="HOGENOM" id="CLU_577183_0_0_7"/>
<dbReference type="InterPro" id="IPR039331">
    <property type="entry name" value="PAPs-like"/>
</dbReference>
<dbReference type="GO" id="GO:0003993">
    <property type="term" value="F:acid phosphatase activity"/>
    <property type="evidence" value="ECO:0007669"/>
    <property type="project" value="InterPro"/>
</dbReference>
<reference evidence="6 7" key="1">
    <citation type="journal article" date="2010" name="Stand. Genomic Sci.">
        <title>Complete genome sequence of Haliangium ochraceum type strain (SMP-2).</title>
        <authorList>
            <consortium name="US DOE Joint Genome Institute (JGI-PGF)"/>
            <person name="Ivanova N."/>
            <person name="Daum C."/>
            <person name="Lang E."/>
            <person name="Abt B."/>
            <person name="Kopitz M."/>
            <person name="Saunders E."/>
            <person name="Lapidus A."/>
            <person name="Lucas S."/>
            <person name="Glavina Del Rio T."/>
            <person name="Nolan M."/>
            <person name="Tice H."/>
            <person name="Copeland A."/>
            <person name="Cheng J.F."/>
            <person name="Chen F."/>
            <person name="Bruce D."/>
            <person name="Goodwin L."/>
            <person name="Pitluck S."/>
            <person name="Mavromatis K."/>
            <person name="Pati A."/>
            <person name="Mikhailova N."/>
            <person name="Chen A."/>
            <person name="Palaniappan K."/>
            <person name="Land M."/>
            <person name="Hauser L."/>
            <person name="Chang Y.J."/>
            <person name="Jeffries C.D."/>
            <person name="Detter J.C."/>
            <person name="Brettin T."/>
            <person name="Rohde M."/>
            <person name="Goker M."/>
            <person name="Bristow J."/>
            <person name="Markowitz V."/>
            <person name="Eisen J.A."/>
            <person name="Hugenholtz P."/>
            <person name="Kyrpides N.C."/>
            <person name="Klenk H.P."/>
        </authorList>
    </citation>
    <scope>NUCLEOTIDE SEQUENCE [LARGE SCALE GENOMIC DNA]</scope>
    <source>
        <strain evidence="7">DSM 14365 / CIP 107738 / JCM 11303 / AJ 13395 / SMP-2</strain>
    </source>
</reference>
<evidence type="ECO:0000259" key="5">
    <source>
        <dbReference type="Pfam" id="PF00149"/>
    </source>
</evidence>
<dbReference type="PANTHER" id="PTHR22953:SF153">
    <property type="entry name" value="PURPLE ACID PHOSPHATASE"/>
    <property type="match status" value="1"/>
</dbReference>
<organism evidence="6 7">
    <name type="scientific">Haliangium ochraceum (strain DSM 14365 / JCM 11303 / SMP-2)</name>
    <dbReference type="NCBI Taxonomy" id="502025"/>
    <lineage>
        <taxon>Bacteria</taxon>
        <taxon>Pseudomonadati</taxon>
        <taxon>Myxococcota</taxon>
        <taxon>Polyangia</taxon>
        <taxon>Haliangiales</taxon>
        <taxon>Kofleriaceae</taxon>
        <taxon>Haliangium</taxon>
    </lineage>
</organism>
<evidence type="ECO:0000256" key="4">
    <source>
        <dbReference type="SAM" id="SignalP"/>
    </source>
</evidence>
<feature type="chain" id="PRO_5003010501" evidence="4">
    <location>
        <begin position="24"/>
        <end position="473"/>
    </location>
</feature>
<dbReference type="STRING" id="502025.Hoch_3335"/>
<keyword evidence="1 4" id="KW-0732">Signal</keyword>
<feature type="domain" description="Calcineurin-like phosphoesterase" evidence="5">
    <location>
        <begin position="118"/>
        <end position="302"/>
    </location>
</feature>
<dbReference type="eggNOG" id="COG1409">
    <property type="taxonomic scope" value="Bacteria"/>
</dbReference>
<dbReference type="SUPFAM" id="SSF56300">
    <property type="entry name" value="Metallo-dependent phosphatases"/>
    <property type="match status" value="1"/>
</dbReference>
<keyword evidence="3" id="KW-0812">Transmembrane</keyword>
<keyword evidence="3" id="KW-0472">Membrane</keyword>
<dbReference type="PANTHER" id="PTHR22953">
    <property type="entry name" value="ACID PHOSPHATASE RELATED"/>
    <property type="match status" value="1"/>
</dbReference>
<dbReference type="InterPro" id="IPR004843">
    <property type="entry name" value="Calcineurin-like_PHP"/>
</dbReference>
<feature type="region of interest" description="Disordered" evidence="2">
    <location>
        <begin position="407"/>
        <end position="441"/>
    </location>
</feature>
<dbReference type="InterPro" id="IPR029052">
    <property type="entry name" value="Metallo-depent_PP-like"/>
</dbReference>
<protein>
    <submittedName>
        <fullName evidence="6">Metallophosphoesterase</fullName>
    </submittedName>
</protein>
<keyword evidence="3" id="KW-1133">Transmembrane helix</keyword>
<feature type="transmembrane region" description="Helical" evidence="3">
    <location>
        <begin position="451"/>
        <end position="471"/>
    </location>
</feature>
<dbReference type="OrthoDB" id="5490599at2"/>
<dbReference type="Pfam" id="PF00149">
    <property type="entry name" value="Metallophos"/>
    <property type="match status" value="1"/>
</dbReference>
<dbReference type="Gene3D" id="3.60.21.10">
    <property type="match status" value="1"/>
</dbReference>
<evidence type="ECO:0000313" key="7">
    <source>
        <dbReference type="Proteomes" id="UP000001880"/>
    </source>
</evidence>